<evidence type="ECO:0000313" key="1">
    <source>
        <dbReference type="EMBL" id="QZE12999.1"/>
    </source>
</evidence>
<proteinExistence type="predicted"/>
<sequence length="294" mass="33662">MKKKNILITGGHGMLAFHLNRALKNENNIRTLCLGREDCDITNREQLNQIVVDNHIDIIVNCAAYTAVDKAEEEKETADLINHRALQNIGEISQQKEIEVVHISTDYVFDGEASYPYQEDHTTNPQSIYGITKRDGETTLLNASSYATIIRTAWLYDALHANFFNTMVKLGQSKKKIQVVNDQFGTPTYAPDLANVIVKIINTDRKQTKKFGIFHFSNEGQISWYDFAHKIFSKFEITCAIHPVSSEQFVRPAPRPKFTVLDKTKIKHTFELSIPQWETSLKQCVQQFNLNIRN</sequence>
<keyword evidence="2" id="KW-1185">Reference proteome</keyword>
<accession>A0AC61NQU0</accession>
<protein>
    <submittedName>
        <fullName evidence="1">dTDP-4-dehydrorhamnose reductase</fullName>
        <ecNumber evidence="1">1.1.1.133</ecNumber>
    </submittedName>
</protein>
<name>A0AC61NQU0_9BACT</name>
<dbReference type="Proteomes" id="UP000826212">
    <property type="component" value="Chromosome"/>
</dbReference>
<dbReference type="EC" id="1.1.1.133" evidence="1"/>
<gene>
    <name evidence="1" type="primary">rfbD</name>
    <name evidence="1" type="ORF">K4L44_10400</name>
</gene>
<reference evidence="1" key="1">
    <citation type="submission" date="2021-08" db="EMBL/GenBank/DDBJ databases">
        <title>Novel anaerobic bacterium isolated from sea squirt in East Sea, Republic of Korea.</title>
        <authorList>
            <person name="Nguyen T.H."/>
            <person name="Li Z."/>
            <person name="Lee Y.-J."/>
            <person name="Ko J."/>
            <person name="Kim S.-G."/>
        </authorList>
    </citation>
    <scope>NUCLEOTIDE SEQUENCE</scope>
    <source>
        <strain evidence="1">KCTC 25031</strain>
    </source>
</reference>
<dbReference type="EMBL" id="CP081303">
    <property type="protein sequence ID" value="QZE12999.1"/>
    <property type="molecule type" value="Genomic_DNA"/>
</dbReference>
<keyword evidence="1" id="KW-0560">Oxidoreductase</keyword>
<evidence type="ECO:0000313" key="2">
    <source>
        <dbReference type="Proteomes" id="UP000826212"/>
    </source>
</evidence>
<organism evidence="1 2">
    <name type="scientific">Halosquirtibacter laminarini</name>
    <dbReference type="NCBI Taxonomy" id="3374600"/>
    <lineage>
        <taxon>Bacteria</taxon>
        <taxon>Pseudomonadati</taxon>
        <taxon>Bacteroidota</taxon>
        <taxon>Bacteroidia</taxon>
        <taxon>Marinilabiliales</taxon>
        <taxon>Prolixibacteraceae</taxon>
        <taxon>Halosquirtibacter</taxon>
    </lineage>
</organism>